<protein>
    <submittedName>
        <fullName evidence="4">Uncharacterized protein</fullName>
    </submittedName>
</protein>
<sequence>MAPLHHRGLRPLLWALALFIAVAAAPSATALPISPSNTTGAEHAAPVNATVIPTSDTGTSPPASASAQLPAAGPGRSQPAIDPEALASRAAEALTEPVERGQQAATRDAAAAMAAAAAAAAAAANAYDRAQKAAAAMAAAQAQSDAQVAAAAVATTIATGASTAKPTHYYDSIEVPNSMSLGLQIGVFSAVIVVAVTAARVLERRREARLRFSTSRLIQAGVEDSDNAQLRRAEEERLLAALPSPLLVQSSFQPGIPDLPADVVDPESSIGSRLKQKMRRAWDRLSLRSANTINSRTNSTASHLTAIGESPTDGSEHTSIHLGYDRASDDDDDGDDDAHGGSTLYLHRSPHRFHVDHRHTTKLNSSNSYSSDDDDGNDAHESRRDLIDQDERMAPFHPRAHSTTTTTFSAAASQSASRLPSDPSTSEALSRGLSFDSICILDDEQGSSLEEHLLIL</sequence>
<feature type="compositionally biased region" description="Polar residues" evidence="1">
    <location>
        <begin position="293"/>
        <end position="303"/>
    </location>
</feature>
<feature type="region of interest" description="Disordered" evidence="1">
    <location>
        <begin position="398"/>
        <end position="428"/>
    </location>
</feature>
<reference evidence="4 5" key="1">
    <citation type="journal article" date="2008" name="Nature">
        <title>The genome of the choanoflagellate Monosiga brevicollis and the origin of metazoans.</title>
        <authorList>
            <consortium name="JGI Sequencing"/>
            <person name="King N."/>
            <person name="Westbrook M.J."/>
            <person name="Young S.L."/>
            <person name="Kuo A."/>
            <person name="Abedin M."/>
            <person name="Chapman J."/>
            <person name="Fairclough S."/>
            <person name="Hellsten U."/>
            <person name="Isogai Y."/>
            <person name="Letunic I."/>
            <person name="Marr M."/>
            <person name="Pincus D."/>
            <person name="Putnam N."/>
            <person name="Rokas A."/>
            <person name="Wright K.J."/>
            <person name="Zuzow R."/>
            <person name="Dirks W."/>
            <person name="Good M."/>
            <person name="Goodstein D."/>
            <person name="Lemons D."/>
            <person name="Li W."/>
            <person name="Lyons J.B."/>
            <person name="Morris A."/>
            <person name="Nichols S."/>
            <person name="Richter D.J."/>
            <person name="Salamov A."/>
            <person name="Bork P."/>
            <person name="Lim W.A."/>
            <person name="Manning G."/>
            <person name="Miller W.T."/>
            <person name="McGinnis W."/>
            <person name="Shapiro H."/>
            <person name="Tjian R."/>
            <person name="Grigoriev I.V."/>
            <person name="Rokhsar D."/>
        </authorList>
    </citation>
    <scope>NUCLEOTIDE SEQUENCE [LARGE SCALE GENOMIC DNA]</scope>
    <source>
        <strain evidence="5">MX1 / ATCC 50154</strain>
    </source>
</reference>
<evidence type="ECO:0000256" key="3">
    <source>
        <dbReference type="SAM" id="SignalP"/>
    </source>
</evidence>
<dbReference type="KEGG" id="mbr:MONBRDRAFT_9327"/>
<dbReference type="Proteomes" id="UP000001357">
    <property type="component" value="Unassembled WGS sequence"/>
</dbReference>
<feature type="compositionally biased region" description="Low complexity" evidence="1">
    <location>
        <begin position="401"/>
        <end position="417"/>
    </location>
</feature>
<feature type="region of interest" description="Disordered" evidence="1">
    <location>
        <begin position="360"/>
        <end position="381"/>
    </location>
</feature>
<evidence type="ECO:0000313" key="4">
    <source>
        <dbReference type="EMBL" id="EDQ88067.1"/>
    </source>
</evidence>
<evidence type="ECO:0000313" key="5">
    <source>
        <dbReference type="Proteomes" id="UP000001357"/>
    </source>
</evidence>
<feature type="compositionally biased region" description="Basic and acidic residues" evidence="1">
    <location>
        <begin position="314"/>
        <end position="327"/>
    </location>
</feature>
<feature type="compositionally biased region" description="Low complexity" evidence="1">
    <location>
        <begin position="60"/>
        <end position="72"/>
    </location>
</feature>
<keyword evidence="2" id="KW-0472">Membrane</keyword>
<organism evidence="4 5">
    <name type="scientific">Monosiga brevicollis</name>
    <name type="common">Choanoflagellate</name>
    <dbReference type="NCBI Taxonomy" id="81824"/>
    <lineage>
        <taxon>Eukaryota</taxon>
        <taxon>Choanoflagellata</taxon>
        <taxon>Craspedida</taxon>
        <taxon>Salpingoecidae</taxon>
        <taxon>Monosiga</taxon>
    </lineage>
</organism>
<gene>
    <name evidence="4" type="ORF">MONBRDRAFT_9327</name>
</gene>
<evidence type="ECO:0000256" key="2">
    <source>
        <dbReference type="SAM" id="Phobius"/>
    </source>
</evidence>
<dbReference type="InParanoid" id="A9V2T0"/>
<evidence type="ECO:0000256" key="1">
    <source>
        <dbReference type="SAM" id="MobiDB-lite"/>
    </source>
</evidence>
<dbReference type="RefSeq" id="XP_001747143.1">
    <property type="nucleotide sequence ID" value="XM_001747091.1"/>
</dbReference>
<name>A9V2T0_MONBE</name>
<dbReference type="EMBL" id="CH991556">
    <property type="protein sequence ID" value="EDQ88067.1"/>
    <property type="molecule type" value="Genomic_DNA"/>
</dbReference>
<feature type="region of interest" description="Disordered" evidence="1">
    <location>
        <begin position="51"/>
        <end position="81"/>
    </location>
</feature>
<dbReference type="AlphaFoldDB" id="A9V2T0"/>
<feature type="signal peptide" evidence="3">
    <location>
        <begin position="1"/>
        <end position="30"/>
    </location>
</feature>
<keyword evidence="2" id="KW-1133">Transmembrane helix</keyword>
<keyword evidence="3" id="KW-0732">Signal</keyword>
<feature type="chain" id="PRO_5002745215" evidence="3">
    <location>
        <begin position="31"/>
        <end position="456"/>
    </location>
</feature>
<feature type="transmembrane region" description="Helical" evidence="2">
    <location>
        <begin position="181"/>
        <end position="202"/>
    </location>
</feature>
<dbReference type="GeneID" id="5892473"/>
<proteinExistence type="predicted"/>
<keyword evidence="5" id="KW-1185">Reference proteome</keyword>
<feature type="region of interest" description="Disordered" evidence="1">
    <location>
        <begin position="293"/>
        <end position="345"/>
    </location>
</feature>
<accession>A9V2T0</accession>
<keyword evidence="2" id="KW-0812">Transmembrane</keyword>